<feature type="compositionally biased region" description="Low complexity" evidence="1">
    <location>
        <begin position="1"/>
        <end position="21"/>
    </location>
</feature>
<dbReference type="Proteomes" id="UP000299102">
    <property type="component" value="Unassembled WGS sequence"/>
</dbReference>
<name>A0A4C1Y8H5_EUMVA</name>
<proteinExistence type="predicted"/>
<feature type="region of interest" description="Disordered" evidence="1">
    <location>
        <begin position="1"/>
        <end position="22"/>
    </location>
</feature>
<keyword evidence="3" id="KW-1185">Reference proteome</keyword>
<accession>A0A4C1Y8H5</accession>
<comment type="caution">
    <text evidence="2">The sequence shown here is derived from an EMBL/GenBank/DDBJ whole genome shotgun (WGS) entry which is preliminary data.</text>
</comment>
<evidence type="ECO:0000313" key="3">
    <source>
        <dbReference type="Proteomes" id="UP000299102"/>
    </source>
</evidence>
<gene>
    <name evidence="2" type="ORF">EVAR_58012_1</name>
</gene>
<evidence type="ECO:0000313" key="2">
    <source>
        <dbReference type="EMBL" id="GBP72246.1"/>
    </source>
</evidence>
<dbReference type="AlphaFoldDB" id="A0A4C1Y8H5"/>
<organism evidence="2 3">
    <name type="scientific">Eumeta variegata</name>
    <name type="common">Bagworm moth</name>
    <name type="synonym">Eumeta japonica</name>
    <dbReference type="NCBI Taxonomy" id="151549"/>
    <lineage>
        <taxon>Eukaryota</taxon>
        <taxon>Metazoa</taxon>
        <taxon>Ecdysozoa</taxon>
        <taxon>Arthropoda</taxon>
        <taxon>Hexapoda</taxon>
        <taxon>Insecta</taxon>
        <taxon>Pterygota</taxon>
        <taxon>Neoptera</taxon>
        <taxon>Endopterygota</taxon>
        <taxon>Lepidoptera</taxon>
        <taxon>Glossata</taxon>
        <taxon>Ditrysia</taxon>
        <taxon>Tineoidea</taxon>
        <taxon>Psychidae</taxon>
        <taxon>Oiketicinae</taxon>
        <taxon>Eumeta</taxon>
    </lineage>
</organism>
<dbReference type="EMBL" id="BGZK01001138">
    <property type="protein sequence ID" value="GBP72246.1"/>
    <property type="molecule type" value="Genomic_DNA"/>
</dbReference>
<reference evidence="2 3" key="1">
    <citation type="journal article" date="2019" name="Commun. Biol.">
        <title>The bagworm genome reveals a unique fibroin gene that provides high tensile strength.</title>
        <authorList>
            <person name="Kono N."/>
            <person name="Nakamura H."/>
            <person name="Ohtoshi R."/>
            <person name="Tomita M."/>
            <person name="Numata K."/>
            <person name="Arakawa K."/>
        </authorList>
    </citation>
    <scope>NUCLEOTIDE SEQUENCE [LARGE SCALE GENOMIC DNA]</scope>
</reference>
<protein>
    <submittedName>
        <fullName evidence="2">Uncharacterized protein</fullName>
    </submittedName>
</protein>
<sequence>MAVTLSRARAAQSADASGRAAPSFLELRERTGSSCPPCPLYVKREQSISGLSPPKMADLPPASSPILALPLCHRLPPRVQRGTTDTSEKHFNMKFTLMRPAGVSLCS</sequence>
<evidence type="ECO:0000256" key="1">
    <source>
        <dbReference type="SAM" id="MobiDB-lite"/>
    </source>
</evidence>